<reference evidence="2 3" key="1">
    <citation type="journal article" date="2019" name="Sci. Rep.">
        <title>Orb-weaving spider Araneus ventricosus genome elucidates the spidroin gene catalogue.</title>
        <authorList>
            <person name="Kono N."/>
            <person name="Nakamura H."/>
            <person name="Ohtoshi R."/>
            <person name="Moran D.A.P."/>
            <person name="Shinohara A."/>
            <person name="Yoshida Y."/>
            <person name="Fujiwara M."/>
            <person name="Mori M."/>
            <person name="Tomita M."/>
            <person name="Arakawa K."/>
        </authorList>
    </citation>
    <scope>NUCLEOTIDE SEQUENCE [LARGE SCALE GENOMIC DNA]</scope>
</reference>
<name>A0A4Y2PLY8_ARAVE</name>
<comment type="caution">
    <text evidence="2">The sequence shown here is derived from an EMBL/GenBank/DDBJ whole genome shotgun (WGS) entry which is preliminary data.</text>
</comment>
<gene>
    <name evidence="2" type="ORF">AVEN_201743_1</name>
</gene>
<sequence length="259" mass="29625">MKIIICFASLLNLFILHGLCNVLQSFDEEDMISCNFHYLCDLNETQKLRQIEEESSDQAKEILWECAKEGFSLEGHFVGRSPENIELYREIICNRTDEGRINRKRVRNLLSASVEETIQNNFNLATLPPIEEADRLHSWREFLQVNLGTGHVLYSIKWGWKATKHGLLPVTSTAVPGPQEVLNSTACKYGCRNSCGSRKQLMKCSPICFNCIGAPYTNVPEDIKNRPNLEDDLITTDDEVVLKNFWMKMVTTTLNKNSF</sequence>
<organism evidence="2 3">
    <name type="scientific">Araneus ventricosus</name>
    <name type="common">Orbweaver spider</name>
    <name type="synonym">Epeira ventricosa</name>
    <dbReference type="NCBI Taxonomy" id="182803"/>
    <lineage>
        <taxon>Eukaryota</taxon>
        <taxon>Metazoa</taxon>
        <taxon>Ecdysozoa</taxon>
        <taxon>Arthropoda</taxon>
        <taxon>Chelicerata</taxon>
        <taxon>Arachnida</taxon>
        <taxon>Araneae</taxon>
        <taxon>Araneomorphae</taxon>
        <taxon>Entelegynae</taxon>
        <taxon>Araneoidea</taxon>
        <taxon>Araneidae</taxon>
        <taxon>Araneus</taxon>
    </lineage>
</organism>
<dbReference type="AlphaFoldDB" id="A0A4Y2PLY8"/>
<dbReference type="EMBL" id="BGPR01011568">
    <property type="protein sequence ID" value="GBN51943.1"/>
    <property type="molecule type" value="Genomic_DNA"/>
</dbReference>
<feature type="chain" id="PRO_5021463182" evidence="1">
    <location>
        <begin position="21"/>
        <end position="259"/>
    </location>
</feature>
<evidence type="ECO:0000313" key="2">
    <source>
        <dbReference type="EMBL" id="GBN51943.1"/>
    </source>
</evidence>
<protein>
    <submittedName>
        <fullName evidence="2">Uncharacterized protein</fullName>
    </submittedName>
</protein>
<keyword evidence="1" id="KW-0732">Signal</keyword>
<proteinExistence type="predicted"/>
<feature type="signal peptide" evidence="1">
    <location>
        <begin position="1"/>
        <end position="20"/>
    </location>
</feature>
<evidence type="ECO:0000313" key="3">
    <source>
        <dbReference type="Proteomes" id="UP000499080"/>
    </source>
</evidence>
<accession>A0A4Y2PLY8</accession>
<keyword evidence="3" id="KW-1185">Reference proteome</keyword>
<evidence type="ECO:0000256" key="1">
    <source>
        <dbReference type="SAM" id="SignalP"/>
    </source>
</evidence>
<dbReference type="Proteomes" id="UP000499080">
    <property type="component" value="Unassembled WGS sequence"/>
</dbReference>